<accession>A0A6J5M2H7</accession>
<keyword evidence="1" id="KW-0472">Membrane</keyword>
<sequence length="80" mass="8601">MTNRDDLALLLGRVEGKVDTLVHLSTQTSQRVEALETRVGKLEQAAAAVRAAKTSGKEWLTNLMAVAALCVSAVTAYWSN</sequence>
<gene>
    <name evidence="2" type="ORF">UFOVP347_39</name>
</gene>
<evidence type="ECO:0000313" key="2">
    <source>
        <dbReference type="EMBL" id="CAB4139577.1"/>
    </source>
</evidence>
<dbReference type="EMBL" id="LR796356">
    <property type="protein sequence ID" value="CAB4139577.1"/>
    <property type="molecule type" value="Genomic_DNA"/>
</dbReference>
<proteinExistence type="predicted"/>
<keyword evidence="1" id="KW-0812">Transmembrane</keyword>
<name>A0A6J5M2H7_9CAUD</name>
<evidence type="ECO:0000256" key="1">
    <source>
        <dbReference type="SAM" id="Phobius"/>
    </source>
</evidence>
<protein>
    <submittedName>
        <fullName evidence="2">Uncharacterized protein</fullName>
    </submittedName>
</protein>
<organism evidence="2">
    <name type="scientific">uncultured Caudovirales phage</name>
    <dbReference type="NCBI Taxonomy" id="2100421"/>
    <lineage>
        <taxon>Viruses</taxon>
        <taxon>Duplodnaviria</taxon>
        <taxon>Heunggongvirae</taxon>
        <taxon>Uroviricota</taxon>
        <taxon>Caudoviricetes</taxon>
        <taxon>Peduoviridae</taxon>
        <taxon>Maltschvirus</taxon>
        <taxon>Maltschvirus maltsch</taxon>
    </lineage>
</organism>
<feature type="transmembrane region" description="Helical" evidence="1">
    <location>
        <begin position="59"/>
        <end position="78"/>
    </location>
</feature>
<reference evidence="2" key="1">
    <citation type="submission" date="2020-04" db="EMBL/GenBank/DDBJ databases">
        <authorList>
            <person name="Chiriac C."/>
            <person name="Salcher M."/>
            <person name="Ghai R."/>
            <person name="Kavagutti S V."/>
        </authorList>
    </citation>
    <scope>NUCLEOTIDE SEQUENCE</scope>
</reference>
<keyword evidence="1" id="KW-1133">Transmembrane helix</keyword>